<evidence type="ECO:0000256" key="1">
    <source>
        <dbReference type="ARBA" id="ARBA00001968"/>
    </source>
</evidence>
<name>A0AAV0XWS7_9HEMI</name>
<reference evidence="4 5" key="1">
    <citation type="submission" date="2023-01" db="EMBL/GenBank/DDBJ databases">
        <authorList>
            <person name="Whitehead M."/>
        </authorList>
    </citation>
    <scope>NUCLEOTIDE SEQUENCE [LARGE SCALE GENOMIC DNA]</scope>
</reference>
<dbReference type="Proteomes" id="UP001160148">
    <property type="component" value="Unassembled WGS sequence"/>
</dbReference>
<proteinExistence type="predicted"/>
<keyword evidence="2" id="KW-0479">Metal-binding</keyword>
<comment type="caution">
    <text evidence="4">The sequence shown here is derived from an EMBL/GenBank/DDBJ whole genome shotgun (WGS) entry which is preliminary data.</text>
</comment>
<dbReference type="InterPro" id="IPR027806">
    <property type="entry name" value="HARBI1_dom"/>
</dbReference>
<dbReference type="Pfam" id="PF13359">
    <property type="entry name" value="DDE_Tnp_4"/>
    <property type="match status" value="1"/>
</dbReference>
<feature type="domain" description="DDE Tnp4" evidence="3">
    <location>
        <begin position="175"/>
        <end position="228"/>
    </location>
</feature>
<gene>
    <name evidence="4" type="ORF">MEUPH1_LOCUS25985</name>
</gene>
<comment type="cofactor">
    <cofactor evidence="1">
        <name>a divalent metal cation</name>
        <dbReference type="ChEBI" id="CHEBI:60240"/>
    </cofactor>
</comment>
<sequence length="233" mass="26725">MDDLDLYELLPVLRSSNKLRKMPMLLLDTNIEQYVDPFIGKHEPSEYYFIFLDLSDRNFIKRYRLSKDLAKRVVTLLTPFMYAPSTSRGISIERKVIVALRFFAAGSYQMDVGENRHASVSQPSVSRIIEEVSNAFSNPVIFNQFVNFPSNFNELDSVRTSFFSKYGLQGVVGVIDCTHIAITPPKKNDELYPEHIYVNRKGYHSINTQLICDVNLRILNVSARWPGGQVVHP</sequence>
<evidence type="ECO:0000259" key="3">
    <source>
        <dbReference type="Pfam" id="PF13359"/>
    </source>
</evidence>
<evidence type="ECO:0000313" key="5">
    <source>
        <dbReference type="Proteomes" id="UP001160148"/>
    </source>
</evidence>
<dbReference type="GO" id="GO:0046872">
    <property type="term" value="F:metal ion binding"/>
    <property type="evidence" value="ECO:0007669"/>
    <property type="project" value="UniProtKB-KW"/>
</dbReference>
<keyword evidence="5" id="KW-1185">Reference proteome</keyword>
<accession>A0AAV0XWS7</accession>
<dbReference type="EMBL" id="CARXXK010001017">
    <property type="protein sequence ID" value="CAI6372054.1"/>
    <property type="molecule type" value="Genomic_DNA"/>
</dbReference>
<evidence type="ECO:0000313" key="4">
    <source>
        <dbReference type="EMBL" id="CAI6372054.1"/>
    </source>
</evidence>
<organism evidence="4 5">
    <name type="scientific">Macrosiphum euphorbiae</name>
    <name type="common">potato aphid</name>
    <dbReference type="NCBI Taxonomy" id="13131"/>
    <lineage>
        <taxon>Eukaryota</taxon>
        <taxon>Metazoa</taxon>
        <taxon>Ecdysozoa</taxon>
        <taxon>Arthropoda</taxon>
        <taxon>Hexapoda</taxon>
        <taxon>Insecta</taxon>
        <taxon>Pterygota</taxon>
        <taxon>Neoptera</taxon>
        <taxon>Paraneoptera</taxon>
        <taxon>Hemiptera</taxon>
        <taxon>Sternorrhyncha</taxon>
        <taxon>Aphidomorpha</taxon>
        <taxon>Aphidoidea</taxon>
        <taxon>Aphididae</taxon>
        <taxon>Macrosiphini</taxon>
        <taxon>Macrosiphum</taxon>
    </lineage>
</organism>
<evidence type="ECO:0000256" key="2">
    <source>
        <dbReference type="ARBA" id="ARBA00022723"/>
    </source>
</evidence>
<protein>
    <recommendedName>
        <fullName evidence="3">DDE Tnp4 domain-containing protein</fullName>
    </recommendedName>
</protein>
<dbReference type="AlphaFoldDB" id="A0AAV0XWS7"/>